<feature type="region of interest" description="Disordered" evidence="2">
    <location>
        <begin position="220"/>
        <end position="263"/>
    </location>
</feature>
<dbReference type="EMBL" id="CP022386">
    <property type="protein sequence ID" value="ATA86523.1"/>
    <property type="molecule type" value="Genomic_DNA"/>
</dbReference>
<reference evidence="4" key="1">
    <citation type="submission" date="2017-06" db="EMBL/GenBank/DDBJ databases">
        <title>Capnocytophaga spp. assemblies.</title>
        <authorList>
            <person name="Gulvik C.A."/>
        </authorList>
    </citation>
    <scope>NUCLEOTIDE SEQUENCE [LARGE SCALE GENOMIC DNA]</scope>
    <source>
        <strain evidence="4">H1496</strain>
    </source>
</reference>
<name>A0A250FN54_9FLAO</name>
<evidence type="ECO:0000313" key="4">
    <source>
        <dbReference type="Proteomes" id="UP000217250"/>
    </source>
</evidence>
<sequence length="276" mass="30908">MSNTIPLKEKLDFQQYQLVINALSNIGIEIAIPEDVAHGHENELAGATLGENEQLFKIELPVLAPLFLTDKRGGELVLLTKEAYDRFSLKEKELQILSTETYDKLLRKEKELEEFTKEAYNKLSLKEKELEAVSQKLSFKEKELDVLKRDLQENYVEKNSVAPQNTPITIVPQSAPAPIAVQNTPEPVVAQSTAASLTTTDPLSATNPLVPQTVTKNITFEEVPEHPESNSSYEESTSSYQEPAARTTPLYQTSNAPVSHQEAVERARSILEKYKK</sequence>
<protein>
    <submittedName>
        <fullName evidence="3">Uncharacterized protein</fullName>
    </submittedName>
</protein>
<evidence type="ECO:0000313" key="3">
    <source>
        <dbReference type="EMBL" id="ATA86523.1"/>
    </source>
</evidence>
<feature type="compositionally biased region" description="Low complexity" evidence="2">
    <location>
        <begin position="229"/>
        <end position="242"/>
    </location>
</feature>
<accession>A0A250FN54</accession>
<keyword evidence="1" id="KW-0175">Coiled coil</keyword>
<evidence type="ECO:0000256" key="2">
    <source>
        <dbReference type="SAM" id="MobiDB-lite"/>
    </source>
</evidence>
<proteinExistence type="predicted"/>
<feature type="compositionally biased region" description="Polar residues" evidence="2">
    <location>
        <begin position="249"/>
        <end position="258"/>
    </location>
</feature>
<dbReference type="Proteomes" id="UP000217250">
    <property type="component" value="Chromosome"/>
</dbReference>
<evidence type="ECO:0000256" key="1">
    <source>
        <dbReference type="SAM" id="Coils"/>
    </source>
</evidence>
<feature type="coiled-coil region" evidence="1">
    <location>
        <begin position="123"/>
        <end position="150"/>
    </location>
</feature>
<dbReference type="OrthoDB" id="1151149at2"/>
<gene>
    <name evidence="3" type="ORF">CGC50_04705</name>
</gene>
<dbReference type="AlphaFoldDB" id="A0A250FN54"/>
<dbReference type="KEGG" id="cgh:CGC50_04705"/>
<organism evidence="3 4">
    <name type="scientific">Capnocytophaga gingivalis</name>
    <dbReference type="NCBI Taxonomy" id="1017"/>
    <lineage>
        <taxon>Bacteria</taxon>
        <taxon>Pseudomonadati</taxon>
        <taxon>Bacteroidota</taxon>
        <taxon>Flavobacteriia</taxon>
        <taxon>Flavobacteriales</taxon>
        <taxon>Flavobacteriaceae</taxon>
        <taxon>Capnocytophaga</taxon>
    </lineage>
</organism>
<dbReference type="GeneID" id="84807862"/>
<dbReference type="RefSeq" id="WP_095909894.1">
    <property type="nucleotide sequence ID" value="NZ_CP022386.1"/>
</dbReference>